<dbReference type="PROSITE" id="PS01348">
    <property type="entry name" value="MRAY_2"/>
    <property type="match status" value="1"/>
</dbReference>
<gene>
    <name evidence="9" type="primary">wecA</name>
    <name evidence="9" type="ORF">FEAC_06850</name>
</gene>
<evidence type="ECO:0000313" key="10">
    <source>
        <dbReference type="Proteomes" id="UP000032336"/>
    </source>
</evidence>
<reference evidence="9 10" key="1">
    <citation type="submission" date="2015-01" db="EMBL/GenBank/DDBJ databases">
        <title>Draft genome of the acidophilic iron oxidizer Ferrimicrobium acidiphilum strain T23.</title>
        <authorList>
            <person name="Poehlein A."/>
            <person name="Eisen S."/>
            <person name="Schloemann M."/>
            <person name="Johnson B.D."/>
            <person name="Daniel R."/>
            <person name="Muehling M."/>
        </authorList>
    </citation>
    <scope>NUCLEOTIDE SEQUENCE [LARGE SCALE GENOMIC DNA]</scope>
    <source>
        <strain evidence="9 10">T23</strain>
    </source>
</reference>
<keyword evidence="5 8" id="KW-1133">Transmembrane helix</keyword>
<dbReference type="InterPro" id="IPR018480">
    <property type="entry name" value="PNAcMuramoyl-5peptid_Trfase_CS"/>
</dbReference>
<keyword evidence="7" id="KW-0479">Metal-binding</keyword>
<dbReference type="PANTHER" id="PTHR22926">
    <property type="entry name" value="PHOSPHO-N-ACETYLMURAMOYL-PENTAPEPTIDE-TRANSFERASE"/>
    <property type="match status" value="1"/>
</dbReference>
<keyword evidence="10" id="KW-1185">Reference proteome</keyword>
<dbReference type="EC" id="2.7.8.35" evidence="9"/>
<feature type="transmembrane region" description="Helical" evidence="8">
    <location>
        <begin position="221"/>
        <end position="242"/>
    </location>
</feature>
<feature type="transmembrane region" description="Helical" evidence="8">
    <location>
        <begin position="81"/>
        <end position="99"/>
    </location>
</feature>
<keyword evidence="3 9" id="KW-0808">Transferase</keyword>
<feature type="transmembrane region" description="Helical" evidence="8">
    <location>
        <begin position="46"/>
        <end position="69"/>
    </location>
</feature>
<keyword evidence="7" id="KW-0460">Magnesium</keyword>
<feature type="transmembrane region" description="Helical" evidence="8">
    <location>
        <begin position="133"/>
        <end position="153"/>
    </location>
</feature>
<evidence type="ECO:0000256" key="4">
    <source>
        <dbReference type="ARBA" id="ARBA00022692"/>
    </source>
</evidence>
<keyword evidence="6 8" id="KW-0472">Membrane</keyword>
<name>A0A0D8FWR2_9ACTN</name>
<feature type="transmembrane region" description="Helical" evidence="8">
    <location>
        <begin position="254"/>
        <end position="276"/>
    </location>
</feature>
<proteinExistence type="predicted"/>
<evidence type="ECO:0000313" key="9">
    <source>
        <dbReference type="EMBL" id="KJE77576.1"/>
    </source>
</evidence>
<dbReference type="GO" id="GO:0071555">
    <property type="term" value="P:cell wall organization"/>
    <property type="evidence" value="ECO:0007669"/>
    <property type="project" value="TreeGrafter"/>
</dbReference>
<feature type="transmembrane region" description="Helical" evidence="8">
    <location>
        <begin position="111"/>
        <end position="127"/>
    </location>
</feature>
<accession>A0A0D8FWR2</accession>
<feature type="binding site" evidence="7">
    <location>
        <position position="225"/>
    </location>
    <ligand>
        <name>Mg(2+)</name>
        <dbReference type="ChEBI" id="CHEBI:18420"/>
    </ligand>
</feature>
<feature type="transmembrane region" description="Helical" evidence="8">
    <location>
        <begin position="6"/>
        <end position="25"/>
    </location>
</feature>
<organism evidence="9 10">
    <name type="scientific">Ferrimicrobium acidiphilum DSM 19497</name>
    <dbReference type="NCBI Taxonomy" id="1121877"/>
    <lineage>
        <taxon>Bacteria</taxon>
        <taxon>Bacillati</taxon>
        <taxon>Actinomycetota</taxon>
        <taxon>Acidimicrobiia</taxon>
        <taxon>Acidimicrobiales</taxon>
        <taxon>Acidimicrobiaceae</taxon>
        <taxon>Ferrimicrobium</taxon>
    </lineage>
</organism>
<keyword evidence="2" id="KW-1003">Cell membrane</keyword>
<dbReference type="PANTHER" id="PTHR22926:SF3">
    <property type="entry name" value="UNDECAPRENYL-PHOSPHATE ALPHA-N-ACETYLGLUCOSAMINYL 1-PHOSPHATE TRANSFERASE"/>
    <property type="match status" value="1"/>
</dbReference>
<feature type="transmembrane region" description="Helical" evidence="8">
    <location>
        <begin position="165"/>
        <end position="183"/>
    </location>
</feature>
<comment type="cofactor">
    <cofactor evidence="7">
        <name>Mg(2+)</name>
        <dbReference type="ChEBI" id="CHEBI:18420"/>
    </cofactor>
</comment>
<dbReference type="AlphaFoldDB" id="A0A0D8FWR2"/>
<feature type="binding site" evidence="7">
    <location>
        <position position="158"/>
    </location>
    <ligand>
        <name>Mg(2+)</name>
        <dbReference type="ChEBI" id="CHEBI:18420"/>
    </ligand>
</feature>
<dbReference type="STRING" id="1121877.FEAC_06850"/>
<evidence type="ECO:0000256" key="3">
    <source>
        <dbReference type="ARBA" id="ARBA00022679"/>
    </source>
</evidence>
<protein>
    <submittedName>
        <fullName evidence="9">Decaprenyl-phosphate N-acetylglucosaminephosphotransferase</fullName>
        <ecNumber evidence="9">2.7.8.35</ecNumber>
    </submittedName>
</protein>
<dbReference type="Pfam" id="PF00953">
    <property type="entry name" value="Glycos_transf_4"/>
    <property type="match status" value="1"/>
</dbReference>
<feature type="transmembrane region" description="Helical" evidence="8">
    <location>
        <begin position="336"/>
        <end position="353"/>
    </location>
</feature>
<keyword evidence="4 8" id="KW-0812">Transmembrane</keyword>
<dbReference type="GO" id="GO:0005886">
    <property type="term" value="C:plasma membrane"/>
    <property type="evidence" value="ECO:0007669"/>
    <property type="project" value="UniProtKB-SubCell"/>
</dbReference>
<dbReference type="InterPro" id="IPR000715">
    <property type="entry name" value="Glycosyl_transferase_4"/>
</dbReference>
<comment type="subcellular location">
    <subcellularLocation>
        <location evidence="1">Cell membrane</location>
        <topology evidence="1">Multi-pass membrane protein</topology>
    </subcellularLocation>
</comment>
<sequence length="379" mass="40177">MQYVLVALVAAVVTFLVVPLVRWLAFRTNQVVQPGGRMAHLKPTPTLGGIGMLVGFAAAIGVGSLMHSFRPVFIDSSEPTGVLLAAIAITGIGVVDDVWNLSAPAKVAGQVLSASLLWIFGVTMFWFKVPFAGIVVLSNSLTPLLTAIWVIAMENAINLIDGLDGLASGIVAIASLAFGLYSLRLEALGQLPSSSIGPIIAFAVLGVCVGFLPHNWNPAKIFMGDTGAMLLGLLLAASTSVVGGRTANVSDQTFFFFAPLVIPFVILGVPMADLVFSVLRRTAHHVSFATPDKKHLHHRLMEMGHGPRRSVAILWAWTAILSAFALLPTYVSGLGFELPIAVAAVGVLLYTLFHPDLKGTHSRSGRAMQVIRRKDAGTD</sequence>
<dbReference type="GO" id="GO:0046872">
    <property type="term" value="F:metal ion binding"/>
    <property type="evidence" value="ECO:0007669"/>
    <property type="project" value="UniProtKB-KW"/>
</dbReference>
<dbReference type="CDD" id="cd06853">
    <property type="entry name" value="GT_WecA_like"/>
    <property type="match status" value="1"/>
</dbReference>
<dbReference type="eggNOG" id="COG0472">
    <property type="taxonomic scope" value="Bacteria"/>
</dbReference>
<dbReference type="GO" id="GO:0044038">
    <property type="term" value="P:cell wall macromolecule biosynthetic process"/>
    <property type="evidence" value="ECO:0007669"/>
    <property type="project" value="TreeGrafter"/>
</dbReference>
<dbReference type="EMBL" id="JXUW01000004">
    <property type="protein sequence ID" value="KJE77576.1"/>
    <property type="molecule type" value="Genomic_DNA"/>
</dbReference>
<evidence type="ECO:0000256" key="1">
    <source>
        <dbReference type="ARBA" id="ARBA00004651"/>
    </source>
</evidence>
<dbReference type="Proteomes" id="UP000032336">
    <property type="component" value="Unassembled WGS sequence"/>
</dbReference>
<evidence type="ECO:0000256" key="5">
    <source>
        <dbReference type="ARBA" id="ARBA00022989"/>
    </source>
</evidence>
<dbReference type="GO" id="GO:0016780">
    <property type="term" value="F:phosphotransferase activity, for other substituted phosphate groups"/>
    <property type="evidence" value="ECO:0007669"/>
    <property type="project" value="InterPro"/>
</dbReference>
<evidence type="ECO:0000256" key="6">
    <source>
        <dbReference type="ARBA" id="ARBA00023136"/>
    </source>
</evidence>
<evidence type="ECO:0000256" key="8">
    <source>
        <dbReference type="SAM" id="Phobius"/>
    </source>
</evidence>
<feature type="transmembrane region" description="Helical" evidence="8">
    <location>
        <begin position="311"/>
        <end position="330"/>
    </location>
</feature>
<comment type="caution">
    <text evidence="9">The sequence shown here is derived from an EMBL/GenBank/DDBJ whole genome shotgun (WGS) entry which is preliminary data.</text>
</comment>
<evidence type="ECO:0000256" key="7">
    <source>
        <dbReference type="PIRSR" id="PIRSR600715-1"/>
    </source>
</evidence>
<dbReference type="GO" id="GO:0009103">
    <property type="term" value="P:lipopolysaccharide biosynthetic process"/>
    <property type="evidence" value="ECO:0007669"/>
    <property type="project" value="TreeGrafter"/>
</dbReference>
<dbReference type="PATRIC" id="fig|1121877.4.peg.731"/>
<evidence type="ECO:0000256" key="2">
    <source>
        <dbReference type="ARBA" id="ARBA00022475"/>
    </source>
</evidence>
<feature type="transmembrane region" description="Helical" evidence="8">
    <location>
        <begin position="195"/>
        <end position="214"/>
    </location>
</feature>